<sequence>MLIGIFRAELPDVGRCVADLPPLGSMVGHRKIEKVAYQLRTMLSADRLRMKLNAPQGAVLVLESH</sequence>
<gene>
    <name evidence="1" type="ORF">A5708_24975</name>
</gene>
<proteinExistence type="predicted"/>
<dbReference type="AlphaFoldDB" id="A0A1A2YU52"/>
<reference evidence="1 2" key="1">
    <citation type="submission" date="2016-06" db="EMBL/GenBank/DDBJ databases">
        <authorList>
            <person name="Kjaerup R.B."/>
            <person name="Dalgaard T.S."/>
            <person name="Juul-Madsen H.R."/>
        </authorList>
    </citation>
    <scope>NUCLEOTIDE SEQUENCE [LARGE SCALE GENOMIC DNA]</scope>
    <source>
        <strain evidence="1 2">E1334</strain>
    </source>
</reference>
<accession>A0A1A2YU52</accession>
<evidence type="ECO:0000313" key="1">
    <source>
        <dbReference type="EMBL" id="OBI40767.1"/>
    </source>
</evidence>
<comment type="caution">
    <text evidence="1">The sequence shown here is derived from an EMBL/GenBank/DDBJ whole genome shotgun (WGS) entry which is preliminary data.</text>
</comment>
<evidence type="ECO:0000313" key="2">
    <source>
        <dbReference type="Proteomes" id="UP000091846"/>
    </source>
</evidence>
<protein>
    <submittedName>
        <fullName evidence="1">Uncharacterized protein</fullName>
    </submittedName>
</protein>
<dbReference type="Proteomes" id="UP000091846">
    <property type="component" value="Unassembled WGS sequence"/>
</dbReference>
<organism evidence="1 2">
    <name type="scientific">Mycobacterium colombiense</name>
    <dbReference type="NCBI Taxonomy" id="339268"/>
    <lineage>
        <taxon>Bacteria</taxon>
        <taxon>Bacillati</taxon>
        <taxon>Actinomycetota</taxon>
        <taxon>Actinomycetes</taxon>
        <taxon>Mycobacteriales</taxon>
        <taxon>Mycobacteriaceae</taxon>
        <taxon>Mycobacterium</taxon>
        <taxon>Mycobacterium avium complex (MAC)</taxon>
    </lineage>
</organism>
<name>A0A1A2YU52_9MYCO</name>
<dbReference type="EMBL" id="LZKI01000100">
    <property type="protein sequence ID" value="OBI40767.1"/>
    <property type="molecule type" value="Genomic_DNA"/>
</dbReference>